<sequence>MKTRKYIIIIIVVTSIFFPGCSKYLDRMPDDQLTLDMIFSDKIRMEDWLAGVYQGIPSPMWGYMKDQGFSIMGDDMCIPEEWRPFGWQNVHEFTIGNWHRESPWNPNYWVELPKRIRSGLIFIENAKPQPEKGLTQEIVDRMKNEARFLNAYYYWLMVEVYGPIPFKPGVITPNDAPSAELMIAQSPVDSVVNWIDTELKDVSTKLPATYSGPLLGENYGRATSIMALAVRARMLLHAASPLLNGNPDYTGVVNKNGTALFGGSYDAGKWTRAAQAHKELIDAATAAGHHLYIERNNDGSVDPFMSYYNMSLKRYSEGNTEILFDRPNNWDLNIWQYHHLPIGIGGNGALGVTQELVDAFFTKNGLPISDPASGYSESGFSTAGEVRNTKWRGAEGPNRIAGQVTMPGTYNMYCNREPRFYVSVLYNEAWLGVDNRRAEFFYGSRDNNKTFDSPQNGYEVRKRVGLEIFPRNNVSTYQPGILYRLAEAYLGYAEALNESNPGNPDILKYINLVRERAGIPGLTGGSQQEIREAIQRERRVEFNCEGVRIHDLRRWKLAERDLNKDMMGMNFFGTKKSSDAANPNAFYKRTFNMRRSFSKKMYLWPVPQTEIDKNPNLTQMPGY</sequence>
<organism evidence="8 9">
    <name type="scientific">Niabella yanshanensis</name>
    <dbReference type="NCBI Taxonomy" id="577386"/>
    <lineage>
        <taxon>Bacteria</taxon>
        <taxon>Pseudomonadati</taxon>
        <taxon>Bacteroidota</taxon>
        <taxon>Chitinophagia</taxon>
        <taxon>Chitinophagales</taxon>
        <taxon>Chitinophagaceae</taxon>
        <taxon>Niabella</taxon>
    </lineage>
</organism>
<evidence type="ECO:0000313" key="8">
    <source>
        <dbReference type="EMBL" id="WQD36736.1"/>
    </source>
</evidence>
<name>A0ABZ0W0Y5_9BACT</name>
<dbReference type="SUPFAM" id="SSF48452">
    <property type="entry name" value="TPR-like"/>
    <property type="match status" value="1"/>
</dbReference>
<evidence type="ECO:0000256" key="1">
    <source>
        <dbReference type="ARBA" id="ARBA00004442"/>
    </source>
</evidence>
<reference evidence="8 9" key="1">
    <citation type="submission" date="2023-12" db="EMBL/GenBank/DDBJ databases">
        <title>Genome sequencing and assembly of bacterial species from a model synthetic community.</title>
        <authorList>
            <person name="Hogle S.L."/>
        </authorList>
    </citation>
    <scope>NUCLEOTIDE SEQUENCE [LARGE SCALE GENOMIC DNA]</scope>
    <source>
        <strain evidence="8 9">HAMBI_3031</strain>
    </source>
</reference>
<feature type="domain" description="RagB/SusD" evidence="6">
    <location>
        <begin position="342"/>
        <end position="623"/>
    </location>
</feature>
<evidence type="ECO:0000256" key="2">
    <source>
        <dbReference type="ARBA" id="ARBA00006275"/>
    </source>
</evidence>
<keyword evidence="4" id="KW-0472">Membrane</keyword>
<keyword evidence="9" id="KW-1185">Reference proteome</keyword>
<comment type="similarity">
    <text evidence="2">Belongs to the SusD family.</text>
</comment>
<dbReference type="RefSeq" id="WP_114790347.1">
    <property type="nucleotide sequence ID" value="NZ_CP139960.1"/>
</dbReference>
<dbReference type="Proteomes" id="UP001325680">
    <property type="component" value="Chromosome"/>
</dbReference>
<dbReference type="InterPro" id="IPR011990">
    <property type="entry name" value="TPR-like_helical_dom_sf"/>
</dbReference>
<dbReference type="InterPro" id="IPR012944">
    <property type="entry name" value="SusD_RagB_dom"/>
</dbReference>
<evidence type="ECO:0000259" key="6">
    <source>
        <dbReference type="Pfam" id="PF07980"/>
    </source>
</evidence>
<proteinExistence type="inferred from homology"/>
<dbReference type="Gene3D" id="1.25.40.390">
    <property type="match status" value="1"/>
</dbReference>
<keyword evidence="5" id="KW-0998">Cell outer membrane</keyword>
<gene>
    <name evidence="8" type="ORF">U0035_13775</name>
</gene>
<protein>
    <submittedName>
        <fullName evidence="8">RagB/SusD family nutrient uptake outer membrane protein</fullName>
    </submittedName>
</protein>
<evidence type="ECO:0000259" key="7">
    <source>
        <dbReference type="Pfam" id="PF14322"/>
    </source>
</evidence>
<evidence type="ECO:0000256" key="5">
    <source>
        <dbReference type="ARBA" id="ARBA00023237"/>
    </source>
</evidence>
<evidence type="ECO:0000256" key="3">
    <source>
        <dbReference type="ARBA" id="ARBA00022729"/>
    </source>
</evidence>
<dbReference type="InterPro" id="IPR033985">
    <property type="entry name" value="SusD-like_N"/>
</dbReference>
<evidence type="ECO:0000256" key="4">
    <source>
        <dbReference type="ARBA" id="ARBA00023136"/>
    </source>
</evidence>
<feature type="domain" description="SusD-like N-terminal" evidence="7">
    <location>
        <begin position="23"/>
        <end position="236"/>
    </location>
</feature>
<dbReference type="EMBL" id="CP139960">
    <property type="protein sequence ID" value="WQD36736.1"/>
    <property type="molecule type" value="Genomic_DNA"/>
</dbReference>
<keyword evidence="3" id="KW-0732">Signal</keyword>
<accession>A0ABZ0W0Y5</accession>
<dbReference type="Pfam" id="PF14322">
    <property type="entry name" value="SusD-like_3"/>
    <property type="match status" value="1"/>
</dbReference>
<evidence type="ECO:0000313" key="9">
    <source>
        <dbReference type="Proteomes" id="UP001325680"/>
    </source>
</evidence>
<comment type="subcellular location">
    <subcellularLocation>
        <location evidence="1">Cell outer membrane</location>
    </subcellularLocation>
</comment>
<dbReference type="Pfam" id="PF07980">
    <property type="entry name" value="SusD_RagB"/>
    <property type="match status" value="1"/>
</dbReference>